<dbReference type="Pfam" id="PF03816">
    <property type="entry name" value="LytR_cpsA_psr"/>
    <property type="match status" value="1"/>
</dbReference>
<dbReference type="Pfam" id="PF13399">
    <property type="entry name" value="LytR_C"/>
    <property type="match status" value="1"/>
</dbReference>
<evidence type="ECO:0000256" key="1">
    <source>
        <dbReference type="ARBA" id="ARBA00006068"/>
    </source>
</evidence>
<dbReference type="PANTHER" id="PTHR33392:SF6">
    <property type="entry name" value="POLYISOPRENYL-TEICHOIC ACID--PEPTIDOGLYCAN TEICHOIC ACID TRANSFERASE TAGU"/>
    <property type="match status" value="1"/>
</dbReference>
<dbReference type="InterPro" id="IPR050922">
    <property type="entry name" value="LytR/CpsA/Psr_CW_biosynth"/>
</dbReference>
<name>A0A1G7VZX1_9ACTN</name>
<dbReference type="Gene3D" id="3.40.630.190">
    <property type="entry name" value="LCP protein"/>
    <property type="match status" value="1"/>
</dbReference>
<keyword evidence="6" id="KW-1185">Reference proteome</keyword>
<sequence>MAWVSIALTVVLVAVTLGAYKVYLDLEGNIARKDIEDELGANRPPETGALNVLLVGSDTRVGAANKKYGPKSQNLGERTDTIILLHVSPNRDKATLVSFPRDSMVQIPECRNPQTKAVVAAGLRMINSAFNDGGIACTIRTIESLTQIHINHYVKVDFAGFKGIIDALKGIEICLPKDVDDKAAKFKKPAGRHVVMGEEALAYVRIRKNLGNGSDTDRIKRQQVFLTQVMKKATSMDLFTNPAQLLDFLNAATKSVEMDSNLTVPRLVEIAGSAQALTANKLQSITVPWEPYPANENHVQWKKPDADDLFAMIRSDIEVTPSAKPKSSSSASAKPAIKPAQIRVQVLNGTTTYGKAKEVADALSAQGFVVTHVGNAPLENGVSAPKSRVLYAERAAQGPDYASPLAAKMQNKVTPEAGKLQSPNLSAYTAPPTAAPSGTPSSAVTPGSPIIQLVIGDDWQGVKVPVKIPESVKGSVVNAKTNICQ</sequence>
<organism evidence="5 6">
    <name type="scientific">Sinosporangium album</name>
    <dbReference type="NCBI Taxonomy" id="504805"/>
    <lineage>
        <taxon>Bacteria</taxon>
        <taxon>Bacillati</taxon>
        <taxon>Actinomycetota</taxon>
        <taxon>Actinomycetes</taxon>
        <taxon>Streptosporangiales</taxon>
        <taxon>Streptosporangiaceae</taxon>
        <taxon>Sinosporangium</taxon>
    </lineage>
</organism>
<dbReference type="NCBIfam" id="TIGR00350">
    <property type="entry name" value="lytR_cpsA_psr"/>
    <property type="match status" value="1"/>
</dbReference>
<reference evidence="5 6" key="1">
    <citation type="submission" date="2016-10" db="EMBL/GenBank/DDBJ databases">
        <authorList>
            <person name="de Groot N.N."/>
        </authorList>
    </citation>
    <scope>NUCLEOTIDE SEQUENCE [LARGE SCALE GENOMIC DNA]</scope>
    <source>
        <strain evidence="5 6">CPCC 201354</strain>
    </source>
</reference>
<dbReference type="PANTHER" id="PTHR33392">
    <property type="entry name" value="POLYISOPRENYL-TEICHOIC ACID--PEPTIDOGLYCAN TEICHOIC ACID TRANSFERASE TAGU"/>
    <property type="match status" value="1"/>
</dbReference>
<feature type="compositionally biased region" description="Low complexity" evidence="2">
    <location>
        <begin position="429"/>
        <end position="444"/>
    </location>
</feature>
<evidence type="ECO:0000259" key="4">
    <source>
        <dbReference type="Pfam" id="PF13399"/>
    </source>
</evidence>
<dbReference type="STRING" id="504805.SAMN05421505_106135"/>
<evidence type="ECO:0000259" key="3">
    <source>
        <dbReference type="Pfam" id="PF03816"/>
    </source>
</evidence>
<evidence type="ECO:0000256" key="2">
    <source>
        <dbReference type="SAM" id="MobiDB-lite"/>
    </source>
</evidence>
<dbReference type="InterPro" id="IPR027381">
    <property type="entry name" value="LytR/CpsA/Psr_C"/>
</dbReference>
<evidence type="ECO:0000313" key="5">
    <source>
        <dbReference type="EMBL" id="SDG65326.1"/>
    </source>
</evidence>
<feature type="domain" description="Cell envelope-related transcriptional attenuator" evidence="3">
    <location>
        <begin position="78"/>
        <end position="234"/>
    </location>
</feature>
<protein>
    <submittedName>
        <fullName evidence="5">Cell envelope-related function transcriptional attenuator common domain-containing protein</fullName>
    </submittedName>
</protein>
<accession>A0A1G7VZX1</accession>
<dbReference type="AlphaFoldDB" id="A0A1G7VZX1"/>
<evidence type="ECO:0000313" key="6">
    <source>
        <dbReference type="Proteomes" id="UP000198923"/>
    </source>
</evidence>
<dbReference type="InterPro" id="IPR004474">
    <property type="entry name" value="LytR_CpsA_psr"/>
</dbReference>
<proteinExistence type="inferred from homology"/>
<feature type="region of interest" description="Disordered" evidence="2">
    <location>
        <begin position="416"/>
        <end position="444"/>
    </location>
</feature>
<dbReference type="Gene3D" id="3.30.70.2390">
    <property type="match status" value="1"/>
</dbReference>
<feature type="domain" description="LytR/CpsA/Psr regulator C-terminal" evidence="4">
    <location>
        <begin position="341"/>
        <end position="459"/>
    </location>
</feature>
<comment type="similarity">
    <text evidence="1">Belongs to the LytR/CpsA/Psr (LCP) family.</text>
</comment>
<dbReference type="RefSeq" id="WP_245690920.1">
    <property type="nucleotide sequence ID" value="NZ_FNCN01000006.1"/>
</dbReference>
<gene>
    <name evidence="5" type="ORF">SAMN05421505_106135</name>
</gene>
<dbReference type="Proteomes" id="UP000198923">
    <property type="component" value="Unassembled WGS sequence"/>
</dbReference>
<dbReference type="EMBL" id="FNCN01000006">
    <property type="protein sequence ID" value="SDG65326.1"/>
    <property type="molecule type" value="Genomic_DNA"/>
</dbReference>